<dbReference type="AlphaFoldDB" id="A0A9D1S9U8"/>
<keyword evidence="1" id="KW-0812">Transmembrane</keyword>
<accession>A0A9D1S9U8</accession>
<organism evidence="2 3">
    <name type="scientific">Candidatus Merdicola faecigallinarum</name>
    <dbReference type="NCBI Taxonomy" id="2840862"/>
    <lineage>
        <taxon>Bacteria</taxon>
        <taxon>Bacillati</taxon>
        <taxon>Bacillota</taxon>
        <taxon>Clostridia</taxon>
        <taxon>Candidatus Merdicola</taxon>
    </lineage>
</organism>
<protein>
    <submittedName>
        <fullName evidence="2">Uncharacterized protein</fullName>
    </submittedName>
</protein>
<comment type="caution">
    <text evidence="2">The sequence shown here is derived from an EMBL/GenBank/DDBJ whole genome shotgun (WGS) entry which is preliminary data.</text>
</comment>
<keyword evidence="1" id="KW-1133">Transmembrane helix</keyword>
<keyword evidence="1" id="KW-0472">Membrane</keyword>
<feature type="transmembrane region" description="Helical" evidence="1">
    <location>
        <begin position="7"/>
        <end position="25"/>
    </location>
</feature>
<evidence type="ECO:0000313" key="2">
    <source>
        <dbReference type="EMBL" id="HIU51743.1"/>
    </source>
</evidence>
<dbReference type="Proteomes" id="UP000824093">
    <property type="component" value="Unassembled WGS sequence"/>
</dbReference>
<proteinExistence type="predicted"/>
<reference evidence="2" key="1">
    <citation type="submission" date="2020-10" db="EMBL/GenBank/DDBJ databases">
        <authorList>
            <person name="Gilroy R."/>
        </authorList>
    </citation>
    <scope>NUCLEOTIDE SEQUENCE</scope>
    <source>
        <strain evidence="2">CHK195-15760</strain>
    </source>
</reference>
<gene>
    <name evidence="2" type="ORF">IAB70_03865</name>
</gene>
<dbReference type="EMBL" id="DVNH01000025">
    <property type="protein sequence ID" value="HIU51743.1"/>
    <property type="molecule type" value="Genomic_DNA"/>
</dbReference>
<reference evidence="2" key="2">
    <citation type="journal article" date="2021" name="PeerJ">
        <title>Extensive microbial diversity within the chicken gut microbiome revealed by metagenomics and culture.</title>
        <authorList>
            <person name="Gilroy R."/>
            <person name="Ravi A."/>
            <person name="Getino M."/>
            <person name="Pursley I."/>
            <person name="Horton D.L."/>
            <person name="Alikhan N.F."/>
            <person name="Baker D."/>
            <person name="Gharbi K."/>
            <person name="Hall N."/>
            <person name="Watson M."/>
            <person name="Adriaenssens E.M."/>
            <person name="Foster-Nyarko E."/>
            <person name="Jarju S."/>
            <person name="Secka A."/>
            <person name="Antonio M."/>
            <person name="Oren A."/>
            <person name="Chaudhuri R.R."/>
            <person name="La Ragione R."/>
            <person name="Hildebrand F."/>
            <person name="Pallen M.J."/>
        </authorList>
    </citation>
    <scope>NUCLEOTIDE SEQUENCE</scope>
    <source>
        <strain evidence="2">CHK195-15760</strain>
    </source>
</reference>
<evidence type="ECO:0000256" key="1">
    <source>
        <dbReference type="SAM" id="Phobius"/>
    </source>
</evidence>
<sequence>MKIQGLAVIFIIIMIPISLVISTYVQSQVDTITLQTSYDTKLDNATHDAVKAFQLNEINSNTQNVDTEKIRDIEASINTFYNSLATSLGTSGFSEGELSRYIPALVYTLYDGYYIYAPFQNISNPNGGFDNGLKPYIYYSARYQKGSTDIVVNYTLDNYITIYGNVGGNYVTRSGYLINPDDVVVNGDQVRYKGEEIRGENLSEVNFTTYQTKTEVPYIYVDAENNQREKVYYDSSRNTWYRISIDRKRIDVKPDEAANFTVTDTSAKEYYKEAKEFSTWVKSNLGGLTLNDMTEEAKEELGINGTEKLSDHVFNVSDSNDPEEAASIFNDHRRSIIKTSIETNLAAAIAGYNSISQVNDTTYNFKMPILQEDEWDQILNNVSVISFLQGIPIKNKYYNGYSIMTNNKNREFIDPHFIYFVDKSSSENKFHNIQDVTNTTNWVGYRNLDFNRRKVVNSDEDTTEYFYPHGEEGCYDCVVSATNRILTLEDVINDTSNHNIRSTYFTAIGRERYNSYKSNKFEQYN</sequence>
<evidence type="ECO:0000313" key="3">
    <source>
        <dbReference type="Proteomes" id="UP000824093"/>
    </source>
</evidence>
<name>A0A9D1S9U8_9FIRM</name>